<reference evidence="2 3" key="1">
    <citation type="submission" date="2018-05" db="EMBL/GenBank/DDBJ databases">
        <title>Complete genome sequence of Arcticibacterium luteifluviistationis SM1504T, a cytophagaceae bacterium isolated from Arctic surface seawater.</title>
        <authorList>
            <person name="Li Y."/>
            <person name="Qin Q.-L."/>
        </authorList>
    </citation>
    <scope>NUCLEOTIDE SEQUENCE [LARGE SCALE GENOMIC DNA]</scope>
    <source>
        <strain evidence="2 3">SM1504</strain>
    </source>
</reference>
<sequence length="460" mass="52836">MNLLGVLLCFLNLSIPADSLESLVVKSVEVLGNKKTKERIILREMTFAVGDTLTEDMLAEKLERSRKNIFNTNLFLWCKADFDQGNGEANIVIEVRERLYLLPLPMFFLADRSFNEWWYNRNHDLKRVTYGVLLNHSNLTGNADVLKVKAYGGFVPYFELSYNRPYIDKRQRMGLKGGVFYSTQKSFAYRTWEDKLDFTETDMRTQEKKGVFVEYNLRNALYHTHKVYLGYTESKLLGDAVDLNPNYFGTAVDFLPYFTLRYNYRYERVNNVQYPLDGQVLAASAVHYGLGLSDHLHQISFGLDYQVYKALGGDFYGNINLKGQLSYPKKQLYPFVSALGTKKSLVRGYELNVIDGQHYGLLQTNLKYEVFNTSLDISKILPFKQLNKVPLALYSIVYADMGYVKNYFPEFSNSSLSNKLIYGGGVGFDLVTFYSTAAKINLSVNQFGFSKVYFGVYRGI</sequence>
<dbReference type="AlphaFoldDB" id="A0A2Z4G9V4"/>
<dbReference type="GO" id="GO:0019867">
    <property type="term" value="C:outer membrane"/>
    <property type="evidence" value="ECO:0007669"/>
    <property type="project" value="InterPro"/>
</dbReference>
<keyword evidence="3" id="KW-1185">Reference proteome</keyword>
<feature type="domain" description="POTRA" evidence="1">
    <location>
        <begin position="24"/>
        <end position="98"/>
    </location>
</feature>
<evidence type="ECO:0000259" key="1">
    <source>
        <dbReference type="Pfam" id="PF07244"/>
    </source>
</evidence>
<evidence type="ECO:0000313" key="2">
    <source>
        <dbReference type="EMBL" id="AWV97855.1"/>
    </source>
</evidence>
<name>A0A2Z4G9V4_9BACT</name>
<dbReference type="InterPro" id="IPR010827">
    <property type="entry name" value="BamA/TamA_POTRA"/>
</dbReference>
<dbReference type="RefSeq" id="WP_111370957.1">
    <property type="nucleotide sequence ID" value="NZ_CP029480.1"/>
</dbReference>
<protein>
    <submittedName>
        <fullName evidence="2">Outer membrane protein assembly factor</fullName>
    </submittedName>
</protein>
<evidence type="ECO:0000313" key="3">
    <source>
        <dbReference type="Proteomes" id="UP000249873"/>
    </source>
</evidence>
<dbReference type="EMBL" id="CP029480">
    <property type="protein sequence ID" value="AWV97855.1"/>
    <property type="molecule type" value="Genomic_DNA"/>
</dbReference>
<dbReference type="Proteomes" id="UP000249873">
    <property type="component" value="Chromosome"/>
</dbReference>
<dbReference type="KEGG" id="als:DJ013_06605"/>
<dbReference type="Gene3D" id="3.10.20.310">
    <property type="entry name" value="membrane protein fhac"/>
    <property type="match status" value="1"/>
</dbReference>
<dbReference type="Gene3D" id="2.40.160.50">
    <property type="entry name" value="membrane protein fhac: a member of the omp85/tpsb transporter family"/>
    <property type="match status" value="1"/>
</dbReference>
<dbReference type="OrthoDB" id="9768717at2"/>
<organism evidence="2 3">
    <name type="scientific">Arcticibacterium luteifluviistationis</name>
    <dbReference type="NCBI Taxonomy" id="1784714"/>
    <lineage>
        <taxon>Bacteria</taxon>
        <taxon>Pseudomonadati</taxon>
        <taxon>Bacteroidota</taxon>
        <taxon>Cytophagia</taxon>
        <taxon>Cytophagales</taxon>
        <taxon>Leadbetterellaceae</taxon>
        <taxon>Arcticibacterium</taxon>
    </lineage>
</organism>
<gene>
    <name evidence="2" type="ORF">DJ013_06605</name>
</gene>
<dbReference type="Pfam" id="PF07244">
    <property type="entry name" value="POTRA"/>
    <property type="match status" value="1"/>
</dbReference>
<accession>A0A2Z4G9V4</accession>
<proteinExistence type="predicted"/>